<evidence type="ECO:0000313" key="2">
    <source>
        <dbReference type="Proteomes" id="UP001469553"/>
    </source>
</evidence>
<organism evidence="1 2">
    <name type="scientific">Ameca splendens</name>
    <dbReference type="NCBI Taxonomy" id="208324"/>
    <lineage>
        <taxon>Eukaryota</taxon>
        <taxon>Metazoa</taxon>
        <taxon>Chordata</taxon>
        <taxon>Craniata</taxon>
        <taxon>Vertebrata</taxon>
        <taxon>Euteleostomi</taxon>
        <taxon>Actinopterygii</taxon>
        <taxon>Neopterygii</taxon>
        <taxon>Teleostei</taxon>
        <taxon>Neoteleostei</taxon>
        <taxon>Acanthomorphata</taxon>
        <taxon>Ovalentaria</taxon>
        <taxon>Atherinomorphae</taxon>
        <taxon>Cyprinodontiformes</taxon>
        <taxon>Goodeidae</taxon>
        <taxon>Ameca</taxon>
    </lineage>
</organism>
<reference evidence="1 2" key="1">
    <citation type="submission" date="2021-06" db="EMBL/GenBank/DDBJ databases">
        <authorList>
            <person name="Palmer J.M."/>
        </authorList>
    </citation>
    <scope>NUCLEOTIDE SEQUENCE [LARGE SCALE GENOMIC DNA]</scope>
    <source>
        <strain evidence="1 2">AS_MEX2019</strain>
        <tissue evidence="1">Muscle</tissue>
    </source>
</reference>
<sequence>MICVYCICPYQINKTKHMQLQQQHTESIMHVDKLYLNPESQKSSTRKMFQSLRWSNQLKLIHIQSSLFQLLLFIFPTRSRPECCCQHPERRWNTCSINVGPKKEQLLFSPNKQSKEATDSELQLLTETISAPEN</sequence>
<gene>
    <name evidence="1" type="ORF">AMECASPLE_028434</name>
</gene>
<keyword evidence="2" id="KW-1185">Reference proteome</keyword>
<evidence type="ECO:0000313" key="1">
    <source>
        <dbReference type="EMBL" id="MEQ2308454.1"/>
    </source>
</evidence>
<accession>A0ABV0ZQC1</accession>
<protein>
    <submittedName>
        <fullName evidence="1">Uncharacterized protein</fullName>
    </submittedName>
</protein>
<dbReference type="Proteomes" id="UP001469553">
    <property type="component" value="Unassembled WGS sequence"/>
</dbReference>
<dbReference type="EMBL" id="JAHRIP010068963">
    <property type="protein sequence ID" value="MEQ2308454.1"/>
    <property type="molecule type" value="Genomic_DNA"/>
</dbReference>
<comment type="caution">
    <text evidence="1">The sequence shown here is derived from an EMBL/GenBank/DDBJ whole genome shotgun (WGS) entry which is preliminary data.</text>
</comment>
<proteinExistence type="predicted"/>
<name>A0ABV0ZQC1_9TELE</name>